<dbReference type="Gene3D" id="2.170.130.10">
    <property type="entry name" value="TonB-dependent receptor, plug domain"/>
    <property type="match status" value="1"/>
</dbReference>
<dbReference type="InterPro" id="IPR012910">
    <property type="entry name" value="Plug_dom"/>
</dbReference>
<dbReference type="SUPFAM" id="SSF49464">
    <property type="entry name" value="Carboxypeptidase regulatory domain-like"/>
    <property type="match status" value="1"/>
</dbReference>
<name>A0ABP7XJL5_9FLAO</name>
<evidence type="ECO:0000256" key="7">
    <source>
        <dbReference type="ARBA" id="ARBA00023237"/>
    </source>
</evidence>
<accession>A0ABP7XJL5</accession>
<dbReference type="InterPro" id="IPR037066">
    <property type="entry name" value="Plug_dom_sf"/>
</dbReference>
<evidence type="ECO:0000256" key="1">
    <source>
        <dbReference type="ARBA" id="ARBA00004571"/>
    </source>
</evidence>
<dbReference type="Pfam" id="PF07715">
    <property type="entry name" value="Plug"/>
    <property type="match status" value="1"/>
</dbReference>
<evidence type="ECO:0000259" key="10">
    <source>
        <dbReference type="Pfam" id="PF07715"/>
    </source>
</evidence>
<dbReference type="NCBIfam" id="TIGR04056">
    <property type="entry name" value="OMP_RagA_SusC"/>
    <property type="match status" value="1"/>
</dbReference>
<keyword evidence="7 8" id="KW-0998">Cell outer membrane</keyword>
<keyword evidence="4 8" id="KW-0812">Transmembrane</keyword>
<sequence length="1066" mass="117213">MKLKFNGLLVLLLVLVAQLSFAQERIVSGIVSDNTGMPIPGVSVLVKGTKTGTQTDFDGKYSIKATPTQTLVFTYIGMKAQEESAASTTVNTKLVGDALELEGVVVVAFGTQKKSEITGAVTKIDAKALETAQASNAIQSLTGKVAGVQITANSGQPGDPPQVRFRGLGSLSSSNAPLYVVDGIPYNGDINAIATQDIESISFLKDASSNALYGSRGANGVIIVTTKKGKKGQLRVTYETKIGVNSRAVPEYNMIKDPGEYYETVYGRIKSGLMYDGETAANASTIAANTLISGESYSLGYNNYNVPANQVINTATGKINPNASLLYHDDWAKALFRDATRTEHFLSLSSSTDNLSSYLSVGYLKDNGYTINSDFKRATVRANVDYNVNSKIKVGANLNYANSDQNAPISQVGSATYSNLFSWARNIAPIYKIWQRDAGGNFILDQNGGRVYEFNNDPNRAENRPYGGNLNPYATTLLNTNLNQENKFGARGYVSIDFLKDFNFRYNLGYDLMSGYYLNSTTGEGGDDFGVNGRIGTATQNDYTITNQQLLSWKKSLGNHNLDILVGHESSDFTSKMLAGQKSGVVIPGLPVLSNATKYNYVDGYNDLYKVEGYFSRANYSYKDKYFVNASFRRDGSSVFHPDNRWGNFYGFGAAWSVAKESFFPQSKVVTDLRIKGSYGEQGNDNIFYPASTQINHRSYFGFARNYYAYQNQYEIVPDADGNATVLQVFTGNKDIKWEVSRNMNVGFEIELFNRVNIEAEYFERKVSDLIYNKPLSPSTGTNFVSENIGDMANKGIEVNLGIDIVKTQDFDFNIWANGTHYKNEVTSLPSPFTSGIFRFQVGAPAYAYFLRQFAGVDKTNGDALWYMDVKDASGAVTGKTTTNVYGSATQYLSDKDANPDVYGGFGTVVRYKNLTLQASFAYQFGGYMYDGVYASAMYSGPDNIGQNYHRDVQKAWTVDNPNSDIPRIDHISDLQMATSDFFLTKSDYISIQDVSLSYDFKNSTLTDLGISSTKFSVMGTNLALWSERKGMDPRLNNLGTRSNNGQSLNVYGVMRTISFGLTVNF</sequence>
<dbReference type="SUPFAM" id="SSF56935">
    <property type="entry name" value="Porins"/>
    <property type="match status" value="1"/>
</dbReference>
<evidence type="ECO:0000256" key="3">
    <source>
        <dbReference type="ARBA" id="ARBA00022452"/>
    </source>
</evidence>
<dbReference type="Proteomes" id="UP001501333">
    <property type="component" value="Unassembled WGS sequence"/>
</dbReference>
<evidence type="ECO:0000313" key="12">
    <source>
        <dbReference type="Proteomes" id="UP001501333"/>
    </source>
</evidence>
<keyword evidence="5 9" id="KW-0732">Signal</keyword>
<comment type="caution">
    <text evidence="11">The sequence shown here is derived from an EMBL/GenBank/DDBJ whole genome shotgun (WGS) entry which is preliminary data.</text>
</comment>
<protein>
    <submittedName>
        <fullName evidence="11">TonB-dependent receptor</fullName>
    </submittedName>
</protein>
<evidence type="ECO:0000256" key="8">
    <source>
        <dbReference type="PROSITE-ProRule" id="PRU01360"/>
    </source>
</evidence>
<feature type="signal peptide" evidence="9">
    <location>
        <begin position="1"/>
        <end position="22"/>
    </location>
</feature>
<evidence type="ECO:0000256" key="5">
    <source>
        <dbReference type="ARBA" id="ARBA00022729"/>
    </source>
</evidence>
<organism evidence="11 12">
    <name type="scientific">Flavobacterium chungbukense</name>
    <dbReference type="NCBI Taxonomy" id="877464"/>
    <lineage>
        <taxon>Bacteria</taxon>
        <taxon>Pseudomonadati</taxon>
        <taxon>Bacteroidota</taxon>
        <taxon>Flavobacteriia</taxon>
        <taxon>Flavobacteriales</taxon>
        <taxon>Flavobacteriaceae</taxon>
        <taxon>Flavobacterium</taxon>
    </lineage>
</organism>
<dbReference type="InterPro" id="IPR023996">
    <property type="entry name" value="TonB-dep_OMP_SusC/RagA"/>
</dbReference>
<dbReference type="Gene3D" id="2.40.170.20">
    <property type="entry name" value="TonB-dependent receptor, beta-barrel domain"/>
    <property type="match status" value="1"/>
</dbReference>
<dbReference type="InterPro" id="IPR036942">
    <property type="entry name" value="Beta-barrel_TonB_sf"/>
</dbReference>
<keyword evidence="2 8" id="KW-0813">Transport</keyword>
<dbReference type="NCBIfam" id="TIGR04057">
    <property type="entry name" value="SusC_RagA_signa"/>
    <property type="match status" value="1"/>
</dbReference>
<keyword evidence="6 8" id="KW-0472">Membrane</keyword>
<dbReference type="Pfam" id="PF13715">
    <property type="entry name" value="CarbopepD_reg_2"/>
    <property type="match status" value="1"/>
</dbReference>
<feature type="chain" id="PRO_5045825141" evidence="9">
    <location>
        <begin position="23"/>
        <end position="1066"/>
    </location>
</feature>
<dbReference type="Gene3D" id="2.60.40.1120">
    <property type="entry name" value="Carboxypeptidase-like, regulatory domain"/>
    <property type="match status" value="1"/>
</dbReference>
<dbReference type="PANTHER" id="PTHR30069">
    <property type="entry name" value="TONB-DEPENDENT OUTER MEMBRANE RECEPTOR"/>
    <property type="match status" value="1"/>
</dbReference>
<dbReference type="InterPro" id="IPR023997">
    <property type="entry name" value="TonB-dep_OMP_SusC/RagA_CS"/>
</dbReference>
<keyword evidence="12" id="KW-1185">Reference proteome</keyword>
<feature type="domain" description="TonB-dependent receptor plug" evidence="10">
    <location>
        <begin position="114"/>
        <end position="221"/>
    </location>
</feature>
<comment type="similarity">
    <text evidence="8">Belongs to the TonB-dependent receptor family.</text>
</comment>
<evidence type="ECO:0000256" key="9">
    <source>
        <dbReference type="SAM" id="SignalP"/>
    </source>
</evidence>
<keyword evidence="11" id="KW-0675">Receptor</keyword>
<evidence type="ECO:0000256" key="2">
    <source>
        <dbReference type="ARBA" id="ARBA00022448"/>
    </source>
</evidence>
<evidence type="ECO:0000256" key="6">
    <source>
        <dbReference type="ARBA" id="ARBA00023136"/>
    </source>
</evidence>
<dbReference type="RefSeq" id="WP_229354993.1">
    <property type="nucleotide sequence ID" value="NZ_BAABAO010000001.1"/>
</dbReference>
<dbReference type="InterPro" id="IPR008969">
    <property type="entry name" value="CarboxyPept-like_regulatory"/>
</dbReference>
<keyword evidence="3 8" id="KW-1134">Transmembrane beta strand</keyword>
<dbReference type="PANTHER" id="PTHR30069:SF29">
    <property type="entry name" value="HEMOGLOBIN AND HEMOGLOBIN-HAPTOGLOBIN-BINDING PROTEIN 1-RELATED"/>
    <property type="match status" value="1"/>
</dbReference>
<dbReference type="EMBL" id="BAABAO010000001">
    <property type="protein sequence ID" value="GAA4120327.1"/>
    <property type="molecule type" value="Genomic_DNA"/>
</dbReference>
<proteinExistence type="inferred from homology"/>
<evidence type="ECO:0000313" key="11">
    <source>
        <dbReference type="EMBL" id="GAA4120327.1"/>
    </source>
</evidence>
<gene>
    <name evidence="11" type="ORF">GCM10022250_00650</name>
</gene>
<reference evidence="12" key="1">
    <citation type="journal article" date="2019" name="Int. J. Syst. Evol. Microbiol.">
        <title>The Global Catalogue of Microorganisms (GCM) 10K type strain sequencing project: providing services to taxonomists for standard genome sequencing and annotation.</title>
        <authorList>
            <consortium name="The Broad Institute Genomics Platform"/>
            <consortium name="The Broad Institute Genome Sequencing Center for Infectious Disease"/>
            <person name="Wu L."/>
            <person name="Ma J."/>
        </authorList>
    </citation>
    <scope>NUCLEOTIDE SEQUENCE [LARGE SCALE GENOMIC DNA]</scope>
    <source>
        <strain evidence="12">JCM 17386</strain>
    </source>
</reference>
<dbReference type="InterPro" id="IPR039426">
    <property type="entry name" value="TonB-dep_rcpt-like"/>
</dbReference>
<comment type="subcellular location">
    <subcellularLocation>
        <location evidence="1 8">Cell outer membrane</location>
        <topology evidence="1 8">Multi-pass membrane protein</topology>
    </subcellularLocation>
</comment>
<evidence type="ECO:0000256" key="4">
    <source>
        <dbReference type="ARBA" id="ARBA00022692"/>
    </source>
</evidence>
<dbReference type="PROSITE" id="PS52016">
    <property type="entry name" value="TONB_DEPENDENT_REC_3"/>
    <property type="match status" value="1"/>
</dbReference>